<dbReference type="InterPro" id="IPR036097">
    <property type="entry name" value="HisK_dim/P_sf"/>
</dbReference>
<reference evidence="8" key="1">
    <citation type="submission" date="2018-05" db="EMBL/GenBank/DDBJ databases">
        <authorList>
            <person name="Lanie J.A."/>
            <person name="Ng W.-L."/>
            <person name="Kazmierczak K.M."/>
            <person name="Andrzejewski T.M."/>
            <person name="Davidsen T.M."/>
            <person name="Wayne K.J."/>
            <person name="Tettelin H."/>
            <person name="Glass J.I."/>
            <person name="Rusch D."/>
            <person name="Podicherti R."/>
            <person name="Tsui H.-C.T."/>
            <person name="Winkler M.E."/>
        </authorList>
    </citation>
    <scope>NUCLEOTIDE SEQUENCE</scope>
</reference>
<dbReference type="SUPFAM" id="SSF47384">
    <property type="entry name" value="Homodimeric domain of signal transducing histidine kinase"/>
    <property type="match status" value="1"/>
</dbReference>
<protein>
    <recommendedName>
        <fullName evidence="7">Histidine kinase domain-containing protein</fullName>
    </recommendedName>
</protein>
<feature type="non-terminal residue" evidence="8">
    <location>
        <position position="333"/>
    </location>
</feature>
<sequence length="333" mass="36479">MVITSGITDTDGISSVGPSTAELLNGLATAVLLLDNGRRVHYLNSAAEGLLNISANRAVGQLAEELLGMGAVLQGAVLAATTGHTTTFREIEIQQGSASHRKEEPIRVDCTVSPFPAGVDSFWVLAELVAVESLVPKALGSDWREHHVATNQIIQALAHEIKNPLGGLRGAAQLLNRQLPTADLQDYTDIIIRESDRLTKLVDRMTGPRKLHAWELFNLHEALEHVRHLIEAEFKGKIEVQRDYDPSIPDATGHKDYLIQAILNVARNAAQAVDGRGNIRFRTRVRRQFTVGQRRYRHVLEASIQDAGPGIPLELQEKIFLPMITGRSDGTGL</sequence>
<keyword evidence="1" id="KW-0597">Phosphoprotein</keyword>
<dbReference type="Pfam" id="PF00512">
    <property type="entry name" value="HisKA"/>
    <property type="match status" value="1"/>
</dbReference>
<gene>
    <name evidence="8" type="ORF">METZ01_LOCUS280464</name>
</gene>
<dbReference type="InterPro" id="IPR003661">
    <property type="entry name" value="HisK_dim/P_dom"/>
</dbReference>
<evidence type="ECO:0000256" key="3">
    <source>
        <dbReference type="ARBA" id="ARBA00022741"/>
    </source>
</evidence>
<feature type="domain" description="Histidine kinase" evidence="7">
    <location>
        <begin position="156"/>
        <end position="333"/>
    </location>
</feature>
<dbReference type="PROSITE" id="PS50109">
    <property type="entry name" value="HIS_KIN"/>
    <property type="match status" value="1"/>
</dbReference>
<dbReference type="CDD" id="cd00082">
    <property type="entry name" value="HisKA"/>
    <property type="match status" value="1"/>
</dbReference>
<proteinExistence type="predicted"/>
<accession>A0A382KT11</accession>
<dbReference type="PANTHER" id="PTHR43065:SF16">
    <property type="entry name" value="SENSORY HISTIDINE KINASE_PHOSPHATASE NTRB"/>
    <property type="match status" value="1"/>
</dbReference>
<keyword evidence="2" id="KW-0808">Transferase</keyword>
<dbReference type="EMBL" id="UINC01082650">
    <property type="protein sequence ID" value="SVC27610.1"/>
    <property type="molecule type" value="Genomic_DNA"/>
</dbReference>
<organism evidence="8">
    <name type="scientific">marine metagenome</name>
    <dbReference type="NCBI Taxonomy" id="408172"/>
    <lineage>
        <taxon>unclassified sequences</taxon>
        <taxon>metagenomes</taxon>
        <taxon>ecological metagenomes</taxon>
    </lineage>
</organism>
<dbReference type="AlphaFoldDB" id="A0A382KT11"/>
<evidence type="ECO:0000256" key="6">
    <source>
        <dbReference type="ARBA" id="ARBA00023012"/>
    </source>
</evidence>
<dbReference type="InterPro" id="IPR036890">
    <property type="entry name" value="HATPase_C_sf"/>
</dbReference>
<dbReference type="PANTHER" id="PTHR43065">
    <property type="entry name" value="SENSOR HISTIDINE KINASE"/>
    <property type="match status" value="1"/>
</dbReference>
<keyword evidence="3" id="KW-0547">Nucleotide-binding</keyword>
<dbReference type="Gene3D" id="1.10.287.130">
    <property type="match status" value="1"/>
</dbReference>
<dbReference type="InterPro" id="IPR035965">
    <property type="entry name" value="PAS-like_dom_sf"/>
</dbReference>
<keyword evidence="6" id="KW-0902">Two-component regulatory system</keyword>
<dbReference type="Gene3D" id="3.30.450.20">
    <property type="entry name" value="PAS domain"/>
    <property type="match status" value="1"/>
</dbReference>
<dbReference type="NCBIfam" id="NF008293">
    <property type="entry name" value="PRK11073.1"/>
    <property type="match status" value="1"/>
</dbReference>
<evidence type="ECO:0000256" key="1">
    <source>
        <dbReference type="ARBA" id="ARBA00022553"/>
    </source>
</evidence>
<dbReference type="GO" id="GO:0005524">
    <property type="term" value="F:ATP binding"/>
    <property type="evidence" value="ECO:0007669"/>
    <property type="project" value="UniProtKB-KW"/>
</dbReference>
<name>A0A382KT11_9ZZZZ</name>
<evidence type="ECO:0000256" key="4">
    <source>
        <dbReference type="ARBA" id="ARBA00022777"/>
    </source>
</evidence>
<dbReference type="Gene3D" id="3.30.565.10">
    <property type="entry name" value="Histidine kinase-like ATPase, C-terminal domain"/>
    <property type="match status" value="1"/>
</dbReference>
<evidence type="ECO:0000259" key="7">
    <source>
        <dbReference type="PROSITE" id="PS50109"/>
    </source>
</evidence>
<dbReference type="GO" id="GO:0000155">
    <property type="term" value="F:phosphorelay sensor kinase activity"/>
    <property type="evidence" value="ECO:0007669"/>
    <property type="project" value="InterPro"/>
</dbReference>
<dbReference type="InterPro" id="IPR005467">
    <property type="entry name" value="His_kinase_dom"/>
</dbReference>
<evidence type="ECO:0000256" key="5">
    <source>
        <dbReference type="ARBA" id="ARBA00022840"/>
    </source>
</evidence>
<evidence type="ECO:0000256" key="2">
    <source>
        <dbReference type="ARBA" id="ARBA00022679"/>
    </source>
</evidence>
<dbReference type="SUPFAM" id="SSF55874">
    <property type="entry name" value="ATPase domain of HSP90 chaperone/DNA topoisomerase II/histidine kinase"/>
    <property type="match status" value="1"/>
</dbReference>
<keyword evidence="5" id="KW-0067">ATP-binding</keyword>
<evidence type="ECO:0000313" key="8">
    <source>
        <dbReference type="EMBL" id="SVC27610.1"/>
    </source>
</evidence>
<keyword evidence="4" id="KW-0418">Kinase</keyword>
<dbReference type="SUPFAM" id="SSF55785">
    <property type="entry name" value="PYP-like sensor domain (PAS domain)"/>
    <property type="match status" value="1"/>
</dbReference>
<dbReference type="SMART" id="SM00388">
    <property type="entry name" value="HisKA"/>
    <property type="match status" value="1"/>
</dbReference>